<keyword evidence="1" id="KW-0560">Oxidoreductase</keyword>
<dbReference type="InterPro" id="IPR036661">
    <property type="entry name" value="Luciferase-like_sf"/>
</dbReference>
<evidence type="ECO:0000256" key="1">
    <source>
        <dbReference type="ARBA" id="ARBA00023002"/>
    </source>
</evidence>
<dbReference type="PANTHER" id="PTHR30137:SF8">
    <property type="entry name" value="BLR5498 PROTEIN"/>
    <property type="match status" value="1"/>
</dbReference>
<dbReference type="InterPro" id="IPR050766">
    <property type="entry name" value="Bact_Lucif_Oxidored"/>
</dbReference>
<dbReference type="InterPro" id="IPR003033">
    <property type="entry name" value="SCP2_sterol-bd_dom"/>
</dbReference>
<dbReference type="SUPFAM" id="SSF51679">
    <property type="entry name" value="Bacterial luciferase-like"/>
    <property type="match status" value="1"/>
</dbReference>
<evidence type="ECO:0000256" key="3">
    <source>
        <dbReference type="SAM" id="MobiDB-lite"/>
    </source>
</evidence>
<evidence type="ECO:0000313" key="7">
    <source>
        <dbReference type="Proteomes" id="UP001277761"/>
    </source>
</evidence>
<dbReference type="Gene3D" id="3.30.1050.10">
    <property type="entry name" value="SCP2 sterol-binding domain"/>
    <property type="match status" value="1"/>
</dbReference>
<evidence type="ECO:0000313" key="6">
    <source>
        <dbReference type="EMBL" id="MDX8153126.1"/>
    </source>
</evidence>
<gene>
    <name evidence="6" type="ORF">SK069_16130</name>
</gene>
<evidence type="ECO:0000256" key="2">
    <source>
        <dbReference type="ARBA" id="ARBA00023033"/>
    </source>
</evidence>
<comment type="caution">
    <text evidence="6">The sequence shown here is derived from an EMBL/GenBank/DDBJ whole genome shotgun (WGS) entry which is preliminary data.</text>
</comment>
<dbReference type="PANTHER" id="PTHR30137">
    <property type="entry name" value="LUCIFERASE-LIKE MONOOXYGENASE"/>
    <property type="match status" value="1"/>
</dbReference>
<proteinExistence type="predicted"/>
<keyword evidence="2" id="KW-0503">Monooxygenase</keyword>
<reference evidence="6 7" key="1">
    <citation type="submission" date="2023-11" db="EMBL/GenBank/DDBJ databases">
        <authorList>
            <person name="Xu M."/>
            <person name="Jiang T."/>
        </authorList>
    </citation>
    <scope>NUCLEOTIDE SEQUENCE [LARGE SCALE GENOMIC DNA]</scope>
    <source>
        <strain evidence="6 7">SD</strain>
    </source>
</reference>
<dbReference type="InterPro" id="IPR036527">
    <property type="entry name" value="SCP2_sterol-bd_dom_sf"/>
</dbReference>
<name>A0ABU4VMQ8_9ACTN</name>
<dbReference type="SUPFAM" id="SSF55718">
    <property type="entry name" value="SCP-like"/>
    <property type="match status" value="1"/>
</dbReference>
<keyword evidence="7" id="KW-1185">Reference proteome</keyword>
<dbReference type="RefSeq" id="WP_319955277.1">
    <property type="nucleotide sequence ID" value="NZ_JAXAVX010000011.1"/>
</dbReference>
<accession>A0ABU4VMQ8</accession>
<dbReference type="Gene3D" id="3.20.20.30">
    <property type="entry name" value="Luciferase-like domain"/>
    <property type="match status" value="1"/>
</dbReference>
<evidence type="ECO:0000259" key="5">
    <source>
        <dbReference type="Pfam" id="PF02036"/>
    </source>
</evidence>
<organism evidence="6 7">
    <name type="scientific">Patulibacter brassicae</name>
    <dbReference type="NCBI Taxonomy" id="1705717"/>
    <lineage>
        <taxon>Bacteria</taxon>
        <taxon>Bacillati</taxon>
        <taxon>Actinomycetota</taxon>
        <taxon>Thermoleophilia</taxon>
        <taxon>Solirubrobacterales</taxon>
        <taxon>Patulibacteraceae</taxon>
        <taxon>Patulibacter</taxon>
    </lineage>
</organism>
<dbReference type="Proteomes" id="UP001277761">
    <property type="component" value="Unassembled WGS sequence"/>
</dbReference>
<protein>
    <submittedName>
        <fullName evidence="6">LLM class flavin-dependent oxidoreductase</fullName>
    </submittedName>
</protein>
<sequence length="592" mass="62708">MRFALLLEALHPRPWSPTGDGRRLRDLVDVAVAAEPLGFSRAWIGERHFHEELQHAGPPEIALAQIAGRTRRLGLGLGPLLAHPRVQHPARLAAAVAALDALSGGRVAVAFAEPSSAIELQPLRIARGGTRQAADRTIGRVARLLAEEPFGGEPGTDGIPVRQLVPRPQQRPHPPLWRACDRPGDVRVAAEGGLGGLVRCLLEPEEAAEWAREHAEVQRSERCVPLGAAVEPGFALCLPFHVAEDPERALDEGLDALHLHRHLLDHHTRFGAHRPGRTSAAGEFERRRAQAGYDPAPVRAAARDPLAVRVGGSLRGAVGDPGQVLGLLERYRDAGVDEIVLVPPVGLLAGDVLERSLRLLAREVLPELREDEDDDLVEADDPFAARALARRAGAITAPETIVLPREDGVERLGPPPALGVGTVSGAVEDGGSGDRGGDGVVAGDARRGVALAVRDALARRGGAALGTLLDGGGNGLVRRAMASDPALWVIFRGMARQLRHAGRSGAFRGELSFELHDEVGRTRTWTVAAGALRTSARRGAAGTPALTVRISVEDLLRLAGGRIDAGSALLDGRLDLEGDLALAVRLGDLFRG</sequence>
<evidence type="ECO:0000259" key="4">
    <source>
        <dbReference type="Pfam" id="PF00296"/>
    </source>
</evidence>
<feature type="region of interest" description="Disordered" evidence="3">
    <location>
        <begin position="152"/>
        <end position="175"/>
    </location>
</feature>
<dbReference type="Pfam" id="PF00296">
    <property type="entry name" value="Bac_luciferase"/>
    <property type="match status" value="1"/>
</dbReference>
<feature type="domain" description="Luciferase-like" evidence="4">
    <location>
        <begin position="14"/>
        <end position="338"/>
    </location>
</feature>
<dbReference type="EMBL" id="JAXAVX010000011">
    <property type="protein sequence ID" value="MDX8153126.1"/>
    <property type="molecule type" value="Genomic_DNA"/>
</dbReference>
<feature type="domain" description="SCP2" evidence="5">
    <location>
        <begin position="509"/>
        <end position="590"/>
    </location>
</feature>
<dbReference type="Pfam" id="PF02036">
    <property type="entry name" value="SCP2"/>
    <property type="match status" value="1"/>
</dbReference>
<dbReference type="InterPro" id="IPR011251">
    <property type="entry name" value="Luciferase-like_dom"/>
</dbReference>